<evidence type="ECO:0000313" key="4">
    <source>
        <dbReference type="Proteomes" id="UP000216533"/>
    </source>
</evidence>
<dbReference type="CDD" id="cd04301">
    <property type="entry name" value="NAT_SF"/>
    <property type="match status" value="1"/>
</dbReference>
<reference evidence="3 4" key="1">
    <citation type="submission" date="2017-07" db="EMBL/GenBank/DDBJ databases">
        <title>Draft whole genome sequences of clinical Proprionibacteriaceae strains.</title>
        <authorList>
            <person name="Bernier A.-M."/>
            <person name="Bernard K."/>
            <person name="Domingo M.-C."/>
        </authorList>
    </citation>
    <scope>NUCLEOTIDE SEQUENCE [LARGE SCALE GENOMIC DNA]</scope>
    <source>
        <strain evidence="3 4">NML 160184</strain>
    </source>
</reference>
<dbReference type="PROSITE" id="PS51186">
    <property type="entry name" value="GNAT"/>
    <property type="match status" value="1"/>
</dbReference>
<evidence type="ECO:0000259" key="2">
    <source>
        <dbReference type="PROSITE" id="PS51729"/>
    </source>
</evidence>
<keyword evidence="3" id="KW-0808">Transferase</keyword>
<dbReference type="EMBL" id="NMVI01000027">
    <property type="protein sequence ID" value="OYN84531.1"/>
    <property type="molecule type" value="Genomic_DNA"/>
</dbReference>
<dbReference type="AlphaFoldDB" id="A0A255E0K3"/>
<dbReference type="Gene3D" id="3.40.630.30">
    <property type="match status" value="1"/>
</dbReference>
<dbReference type="PROSITE" id="PS51729">
    <property type="entry name" value="GNAT_YJDJ"/>
    <property type="match status" value="1"/>
</dbReference>
<gene>
    <name evidence="3" type="ORF">CGZ92_11855</name>
</gene>
<dbReference type="InterPro" id="IPR016181">
    <property type="entry name" value="Acyl_CoA_acyltransferase"/>
</dbReference>
<organism evidence="3 4">
    <name type="scientific">Parenemella sanctibonifatiensis</name>
    <dbReference type="NCBI Taxonomy" id="2016505"/>
    <lineage>
        <taxon>Bacteria</taxon>
        <taxon>Bacillati</taxon>
        <taxon>Actinomycetota</taxon>
        <taxon>Actinomycetes</taxon>
        <taxon>Propionibacteriales</taxon>
        <taxon>Propionibacteriaceae</taxon>
        <taxon>Parenemella</taxon>
    </lineage>
</organism>
<comment type="caution">
    <text evidence="3">The sequence shown here is derived from an EMBL/GenBank/DDBJ whole genome shotgun (WGS) entry which is preliminary data.</text>
</comment>
<dbReference type="SUPFAM" id="SSF55729">
    <property type="entry name" value="Acyl-CoA N-acyltransferases (Nat)"/>
    <property type="match status" value="1"/>
</dbReference>
<dbReference type="Proteomes" id="UP000216533">
    <property type="component" value="Unassembled WGS sequence"/>
</dbReference>
<proteinExistence type="predicted"/>
<name>A0A255E0K3_9ACTN</name>
<feature type="domain" description="N-acetyltransferase" evidence="1">
    <location>
        <begin position="1"/>
        <end position="108"/>
    </location>
</feature>
<feature type="domain" description="N-acetyltransferase" evidence="2">
    <location>
        <begin position="7"/>
        <end position="98"/>
    </location>
</feature>
<dbReference type="Pfam" id="PF14542">
    <property type="entry name" value="Acetyltransf_CG"/>
    <property type="match status" value="1"/>
</dbReference>
<evidence type="ECO:0000259" key="1">
    <source>
        <dbReference type="PROSITE" id="PS51186"/>
    </source>
</evidence>
<dbReference type="InterPro" id="IPR000182">
    <property type="entry name" value="GNAT_dom"/>
</dbReference>
<dbReference type="GO" id="GO:0016747">
    <property type="term" value="F:acyltransferase activity, transferring groups other than amino-acyl groups"/>
    <property type="evidence" value="ECO:0007669"/>
    <property type="project" value="InterPro"/>
</dbReference>
<protein>
    <submittedName>
        <fullName evidence="3">GNAT family N-acetyltransferase</fullName>
    </submittedName>
</protein>
<evidence type="ECO:0000313" key="3">
    <source>
        <dbReference type="EMBL" id="OYN84531.1"/>
    </source>
</evidence>
<dbReference type="InterPro" id="IPR031165">
    <property type="entry name" value="GNAT_YJDJ"/>
</dbReference>
<accession>A0A255E0K3</accession>
<sequence>MDQLRFIDRPEENRWVALSGDTEVGWLIYDQAGDQVVLPSTVTDPAYRGQGIASQLVGHAVDAIRARRRAGEQLTVVPECPFVAQWFTDHPDQADLLSAEETTPRDQT</sequence>